<dbReference type="FunFam" id="3.40.5.10:FF:000007">
    <property type="entry name" value="50S ribosomal protein L9"/>
    <property type="match status" value="1"/>
</dbReference>
<keyword evidence="3" id="KW-0687">Ribonucleoprotein</keyword>
<evidence type="ECO:0000256" key="5">
    <source>
        <dbReference type="ARBA" id="ARBA00035193"/>
    </source>
</evidence>
<dbReference type="InterPro" id="IPR009027">
    <property type="entry name" value="Ribosomal_bL9/RNase_H1_N"/>
</dbReference>
<comment type="caution">
    <text evidence="7">The sequence shown here is derived from an EMBL/GenBank/DDBJ whole genome shotgun (WGS) entry which is preliminary data.</text>
</comment>
<dbReference type="PANTHER" id="PTHR21368">
    <property type="entry name" value="50S RIBOSOMAL PROTEIN L9"/>
    <property type="match status" value="1"/>
</dbReference>
<organism evidence="7 8">
    <name type="scientific">Coptis chinensis</name>
    <dbReference type="NCBI Taxonomy" id="261450"/>
    <lineage>
        <taxon>Eukaryota</taxon>
        <taxon>Viridiplantae</taxon>
        <taxon>Streptophyta</taxon>
        <taxon>Embryophyta</taxon>
        <taxon>Tracheophyta</taxon>
        <taxon>Spermatophyta</taxon>
        <taxon>Magnoliopsida</taxon>
        <taxon>Ranunculales</taxon>
        <taxon>Ranunculaceae</taxon>
        <taxon>Coptidoideae</taxon>
        <taxon>Coptis</taxon>
    </lineage>
</organism>
<dbReference type="Pfam" id="PF01281">
    <property type="entry name" value="Ribosomal_L9_N"/>
    <property type="match status" value="1"/>
</dbReference>
<dbReference type="AlphaFoldDB" id="A0A835HH64"/>
<keyword evidence="2" id="KW-0689">Ribosomal protein</keyword>
<dbReference type="InterPro" id="IPR036935">
    <property type="entry name" value="Ribosomal_bL9_N_sf"/>
</dbReference>
<dbReference type="InterPro" id="IPR020070">
    <property type="entry name" value="Ribosomal_bL9_N"/>
</dbReference>
<evidence type="ECO:0000313" key="7">
    <source>
        <dbReference type="EMBL" id="KAF9600575.1"/>
    </source>
</evidence>
<dbReference type="GO" id="GO:1990904">
    <property type="term" value="C:ribonucleoprotein complex"/>
    <property type="evidence" value="ECO:0007669"/>
    <property type="project" value="UniProtKB-KW"/>
</dbReference>
<reference evidence="7 8" key="1">
    <citation type="submission" date="2020-10" db="EMBL/GenBank/DDBJ databases">
        <title>The Coptis chinensis genome and diversification of protoberbering-type alkaloids.</title>
        <authorList>
            <person name="Wang B."/>
            <person name="Shu S."/>
            <person name="Song C."/>
            <person name="Liu Y."/>
        </authorList>
    </citation>
    <scope>NUCLEOTIDE SEQUENCE [LARGE SCALE GENOMIC DNA]</scope>
    <source>
        <strain evidence="7">HL-2020</strain>
        <tissue evidence="7">Leaf</tissue>
    </source>
</reference>
<proteinExistence type="inferred from homology"/>
<dbReference type="OrthoDB" id="5555409at2759"/>
<evidence type="ECO:0000256" key="1">
    <source>
        <dbReference type="ARBA" id="ARBA00010605"/>
    </source>
</evidence>
<protein>
    <recommendedName>
        <fullName evidence="5">Large ribosomal subunit protein bL9c</fullName>
    </recommendedName>
    <alternativeName>
        <fullName evidence="4">CL9</fullName>
    </alternativeName>
</protein>
<evidence type="ECO:0000256" key="3">
    <source>
        <dbReference type="ARBA" id="ARBA00023274"/>
    </source>
</evidence>
<dbReference type="EMBL" id="JADFTS010000006">
    <property type="protein sequence ID" value="KAF9600575.1"/>
    <property type="molecule type" value="Genomic_DNA"/>
</dbReference>
<dbReference type="Gene3D" id="3.10.430.100">
    <property type="entry name" value="Ribosomal protein L9, C-terminal domain"/>
    <property type="match status" value="1"/>
</dbReference>
<evidence type="ECO:0000256" key="4">
    <source>
        <dbReference type="ARBA" id="ARBA00031047"/>
    </source>
</evidence>
<feature type="domain" description="Ribosomal protein L9" evidence="6">
    <location>
        <begin position="47"/>
        <end position="83"/>
    </location>
</feature>
<dbReference type="InterPro" id="IPR036791">
    <property type="entry name" value="Ribosomal_bL9_C_sf"/>
</dbReference>
<dbReference type="InterPro" id="IPR000244">
    <property type="entry name" value="Ribosomal_bL9"/>
</dbReference>
<evidence type="ECO:0000313" key="8">
    <source>
        <dbReference type="Proteomes" id="UP000631114"/>
    </source>
</evidence>
<evidence type="ECO:0000259" key="6">
    <source>
        <dbReference type="Pfam" id="PF01281"/>
    </source>
</evidence>
<dbReference type="SUPFAM" id="SSF55658">
    <property type="entry name" value="L9 N-domain-like"/>
    <property type="match status" value="1"/>
</dbReference>
<comment type="similarity">
    <text evidence="1">Belongs to the bacterial ribosomal protein bL9 family.</text>
</comment>
<dbReference type="GO" id="GO:0003735">
    <property type="term" value="F:structural constituent of ribosome"/>
    <property type="evidence" value="ECO:0007669"/>
    <property type="project" value="InterPro"/>
</dbReference>
<evidence type="ECO:0000256" key="2">
    <source>
        <dbReference type="ARBA" id="ARBA00022980"/>
    </source>
</evidence>
<accession>A0A835HH64</accession>
<name>A0A835HH64_9MAGN</name>
<dbReference type="Gene3D" id="3.40.5.10">
    <property type="entry name" value="Ribosomal protein L9, N-terminal domain"/>
    <property type="match status" value="1"/>
</dbReference>
<keyword evidence="8" id="KW-1185">Reference proteome</keyword>
<dbReference type="Proteomes" id="UP000631114">
    <property type="component" value="Unassembled WGS sequence"/>
</dbReference>
<sequence>MANLKTGTRNVLRQLIKTHNNIQTQDSITHPFYNLGQGLRYKHKKLEVILTTSIDKLGKAGETVKVAPGYFRNYLMPNILAVPNIAKYDFIMREQRKLYQREEVEVVKEVPQAKQDTIKEFEQAANRLEKANLVLRRMVKSSSDLNELRSPVTKEELVAEVSRQLCVNIGPENLHLPSSISSFGQYDIQLLFPKAIRLPEGKVKWTLNVKIRRK</sequence>
<gene>
    <name evidence="7" type="ORF">IFM89_010061</name>
</gene>
<dbReference type="GO" id="GO:0005840">
    <property type="term" value="C:ribosome"/>
    <property type="evidence" value="ECO:0007669"/>
    <property type="project" value="UniProtKB-KW"/>
</dbReference>
<dbReference type="GO" id="GO:0006412">
    <property type="term" value="P:translation"/>
    <property type="evidence" value="ECO:0007669"/>
    <property type="project" value="InterPro"/>
</dbReference>
<dbReference type="SUPFAM" id="SSF55653">
    <property type="entry name" value="Ribosomal protein L9 C-domain"/>
    <property type="match status" value="1"/>
</dbReference>